<organism evidence="10 11">
    <name type="scientific">Promicromonospora umidemergens</name>
    <dbReference type="NCBI Taxonomy" id="629679"/>
    <lineage>
        <taxon>Bacteria</taxon>
        <taxon>Bacillati</taxon>
        <taxon>Actinomycetota</taxon>
        <taxon>Actinomycetes</taxon>
        <taxon>Micrococcales</taxon>
        <taxon>Promicromonosporaceae</taxon>
        <taxon>Promicromonospora</taxon>
    </lineage>
</organism>
<evidence type="ECO:0000313" key="11">
    <source>
        <dbReference type="Proteomes" id="UP001500843"/>
    </source>
</evidence>
<evidence type="ECO:0000259" key="9">
    <source>
        <dbReference type="PROSITE" id="PS50850"/>
    </source>
</evidence>
<dbReference type="InterPro" id="IPR020846">
    <property type="entry name" value="MFS_dom"/>
</dbReference>
<dbReference type="Pfam" id="PF07690">
    <property type="entry name" value="MFS_1"/>
    <property type="match status" value="1"/>
</dbReference>
<dbReference type="Proteomes" id="UP001500843">
    <property type="component" value="Unassembled WGS sequence"/>
</dbReference>
<feature type="transmembrane region" description="Helical" evidence="8">
    <location>
        <begin position="214"/>
        <end position="237"/>
    </location>
</feature>
<name>A0ABP8WUF9_9MICO</name>
<dbReference type="InterPro" id="IPR011701">
    <property type="entry name" value="MFS"/>
</dbReference>
<dbReference type="PROSITE" id="PS50850">
    <property type="entry name" value="MFS"/>
    <property type="match status" value="1"/>
</dbReference>
<keyword evidence="5 8" id="KW-0812">Transmembrane</keyword>
<feature type="transmembrane region" description="Helical" evidence="8">
    <location>
        <begin position="138"/>
        <end position="156"/>
    </location>
</feature>
<evidence type="ECO:0000256" key="3">
    <source>
        <dbReference type="ARBA" id="ARBA00022448"/>
    </source>
</evidence>
<dbReference type="PANTHER" id="PTHR43271">
    <property type="entry name" value="BLL2771 PROTEIN"/>
    <property type="match status" value="1"/>
</dbReference>
<feature type="transmembrane region" description="Helical" evidence="8">
    <location>
        <begin position="368"/>
        <end position="389"/>
    </location>
</feature>
<protein>
    <submittedName>
        <fullName evidence="10">MFS transporter</fullName>
    </submittedName>
</protein>
<evidence type="ECO:0000256" key="8">
    <source>
        <dbReference type="SAM" id="Phobius"/>
    </source>
</evidence>
<evidence type="ECO:0000256" key="4">
    <source>
        <dbReference type="ARBA" id="ARBA00022475"/>
    </source>
</evidence>
<keyword evidence="6 8" id="KW-1133">Transmembrane helix</keyword>
<evidence type="ECO:0000256" key="6">
    <source>
        <dbReference type="ARBA" id="ARBA00022989"/>
    </source>
</evidence>
<keyword evidence="11" id="KW-1185">Reference proteome</keyword>
<dbReference type="InterPro" id="IPR036259">
    <property type="entry name" value="MFS_trans_sf"/>
</dbReference>
<dbReference type="Gene3D" id="1.20.1250.20">
    <property type="entry name" value="MFS general substrate transporter like domains"/>
    <property type="match status" value="2"/>
</dbReference>
<comment type="similarity">
    <text evidence="2">Belongs to the major facilitator superfamily.</text>
</comment>
<feature type="transmembrane region" description="Helical" evidence="8">
    <location>
        <begin position="50"/>
        <end position="70"/>
    </location>
</feature>
<accession>A0ABP8WUF9</accession>
<feature type="transmembrane region" description="Helical" evidence="8">
    <location>
        <begin position="106"/>
        <end position="126"/>
    </location>
</feature>
<evidence type="ECO:0000256" key="7">
    <source>
        <dbReference type="ARBA" id="ARBA00023136"/>
    </source>
</evidence>
<keyword evidence="3" id="KW-0813">Transport</keyword>
<evidence type="ECO:0000256" key="1">
    <source>
        <dbReference type="ARBA" id="ARBA00004651"/>
    </source>
</evidence>
<evidence type="ECO:0000256" key="5">
    <source>
        <dbReference type="ARBA" id="ARBA00022692"/>
    </source>
</evidence>
<reference evidence="11" key="1">
    <citation type="journal article" date="2019" name="Int. J. Syst. Evol. Microbiol.">
        <title>The Global Catalogue of Microorganisms (GCM) 10K type strain sequencing project: providing services to taxonomists for standard genome sequencing and annotation.</title>
        <authorList>
            <consortium name="The Broad Institute Genomics Platform"/>
            <consortium name="The Broad Institute Genome Sequencing Center for Infectious Disease"/>
            <person name="Wu L."/>
            <person name="Ma J."/>
        </authorList>
    </citation>
    <scope>NUCLEOTIDE SEQUENCE [LARGE SCALE GENOMIC DNA]</scope>
    <source>
        <strain evidence="11">JCM 17975</strain>
    </source>
</reference>
<feature type="transmembrane region" description="Helical" evidence="8">
    <location>
        <begin position="249"/>
        <end position="271"/>
    </location>
</feature>
<sequence length="422" mass="43935">MRGHTRNGSYRRVLFALGAVGMTTFAQLYYPQALIPAISRDLDVTAADAALTISGATVGLALAVLGWSWVADRFGRGPVLKVALIASVVLGLLVPFAPSFEVLIGLRVLQGVALGGTPALALTYLAEEVDRRDAMAAAGTYISGTVLGGLAGRLIAAPVSGLIDWRAGALVVAALTALGALLAVLLLPAARNFRRPARSGRGSLRAGVAASLKNPALLVLYAQAFLLMGAHVAMYNYLGYRLEQPPFDLAPAVTAVIFLAGLSGAVSARVTGRLASRYGRRPVLLWSSATMAAGAALTIPDWLPTVLLGLLIFTTAYFSAHTIASGWVGPTATTGTAQATSLYTLFYYAGSSLVGWLGGFAFDLGWTATATMLTAIVLTAFACVCMTLLGRRRLFGAVPTEIAAPLVRARPYGATRSQAVHL</sequence>
<comment type="caution">
    <text evidence="10">The sequence shown here is derived from an EMBL/GenBank/DDBJ whole genome shotgun (WGS) entry which is preliminary data.</text>
</comment>
<feature type="domain" description="Major facilitator superfamily (MFS) profile" evidence="9">
    <location>
        <begin position="13"/>
        <end position="393"/>
    </location>
</feature>
<evidence type="ECO:0000313" key="10">
    <source>
        <dbReference type="EMBL" id="GAA4694031.1"/>
    </source>
</evidence>
<dbReference type="PANTHER" id="PTHR43271:SF1">
    <property type="entry name" value="INNER MEMBRANE TRANSPORT PROTEIN YNFM"/>
    <property type="match status" value="1"/>
</dbReference>
<dbReference type="EMBL" id="BAABHM010000006">
    <property type="protein sequence ID" value="GAA4694031.1"/>
    <property type="molecule type" value="Genomic_DNA"/>
</dbReference>
<gene>
    <name evidence="10" type="ORF">GCM10023198_12060</name>
</gene>
<feature type="transmembrane region" description="Helical" evidence="8">
    <location>
        <begin position="341"/>
        <end position="362"/>
    </location>
</feature>
<feature type="transmembrane region" description="Helical" evidence="8">
    <location>
        <begin position="82"/>
        <end position="100"/>
    </location>
</feature>
<feature type="transmembrane region" description="Helical" evidence="8">
    <location>
        <begin position="306"/>
        <end position="329"/>
    </location>
</feature>
<feature type="transmembrane region" description="Helical" evidence="8">
    <location>
        <begin position="12"/>
        <end position="30"/>
    </location>
</feature>
<comment type="subcellular location">
    <subcellularLocation>
        <location evidence="1">Cell membrane</location>
        <topology evidence="1">Multi-pass membrane protein</topology>
    </subcellularLocation>
</comment>
<feature type="transmembrane region" description="Helical" evidence="8">
    <location>
        <begin position="168"/>
        <end position="193"/>
    </location>
</feature>
<feature type="transmembrane region" description="Helical" evidence="8">
    <location>
        <begin position="283"/>
        <end position="300"/>
    </location>
</feature>
<keyword evidence="4" id="KW-1003">Cell membrane</keyword>
<dbReference type="SUPFAM" id="SSF103473">
    <property type="entry name" value="MFS general substrate transporter"/>
    <property type="match status" value="1"/>
</dbReference>
<keyword evidence="7 8" id="KW-0472">Membrane</keyword>
<proteinExistence type="inferred from homology"/>
<dbReference type="CDD" id="cd17324">
    <property type="entry name" value="MFS_NepI_like"/>
    <property type="match status" value="1"/>
</dbReference>
<evidence type="ECO:0000256" key="2">
    <source>
        <dbReference type="ARBA" id="ARBA00008335"/>
    </source>
</evidence>